<dbReference type="Pfam" id="PF02746">
    <property type="entry name" value="MR_MLE_N"/>
    <property type="match status" value="1"/>
</dbReference>
<comment type="cofactor">
    <cofactor evidence="1">
        <name>Mg(2+)</name>
        <dbReference type="ChEBI" id="CHEBI:18420"/>
    </cofactor>
</comment>
<evidence type="ECO:0000256" key="1">
    <source>
        <dbReference type="ARBA" id="ARBA00001946"/>
    </source>
</evidence>
<evidence type="ECO:0000313" key="5">
    <source>
        <dbReference type="EMBL" id="GAA0316570.1"/>
    </source>
</evidence>
<evidence type="ECO:0000256" key="2">
    <source>
        <dbReference type="ARBA" id="ARBA00022723"/>
    </source>
</evidence>
<dbReference type="InterPro" id="IPR036849">
    <property type="entry name" value="Enolase-like_C_sf"/>
</dbReference>
<evidence type="ECO:0000313" key="6">
    <source>
        <dbReference type="Proteomes" id="UP001501867"/>
    </source>
</evidence>
<reference evidence="6" key="1">
    <citation type="journal article" date="2019" name="Int. J. Syst. Evol. Microbiol.">
        <title>The Global Catalogue of Microorganisms (GCM) 10K type strain sequencing project: providing services to taxonomists for standard genome sequencing and annotation.</title>
        <authorList>
            <consortium name="The Broad Institute Genomics Platform"/>
            <consortium name="The Broad Institute Genome Sequencing Center for Infectious Disease"/>
            <person name="Wu L."/>
            <person name="Ma J."/>
        </authorList>
    </citation>
    <scope>NUCLEOTIDE SEQUENCE [LARGE SCALE GENOMIC DNA]</scope>
    <source>
        <strain evidence="6">JCM 4505</strain>
    </source>
</reference>
<feature type="domain" description="Mandelate racemase/muconate lactonizing enzyme C-terminal" evidence="4">
    <location>
        <begin position="149"/>
        <end position="250"/>
    </location>
</feature>
<comment type="caution">
    <text evidence="5">The sequence shown here is derived from an EMBL/GenBank/DDBJ whole genome shotgun (WGS) entry which is preliminary data.</text>
</comment>
<dbReference type="InterPro" id="IPR018110">
    <property type="entry name" value="Mandel_Rmase/mucon_lact_enz_CS"/>
</dbReference>
<evidence type="ECO:0000256" key="3">
    <source>
        <dbReference type="ARBA" id="ARBA00022842"/>
    </source>
</evidence>
<dbReference type="SUPFAM" id="SSF51604">
    <property type="entry name" value="Enolase C-terminal domain-like"/>
    <property type="match status" value="1"/>
</dbReference>
<organism evidence="5 6">
    <name type="scientific">Streptomyces polychromogenes</name>
    <dbReference type="NCBI Taxonomy" id="67342"/>
    <lineage>
        <taxon>Bacteria</taxon>
        <taxon>Bacillati</taxon>
        <taxon>Actinomycetota</taxon>
        <taxon>Actinomycetes</taxon>
        <taxon>Kitasatosporales</taxon>
        <taxon>Streptomycetaceae</taxon>
        <taxon>Streptomyces</taxon>
    </lineage>
</organism>
<dbReference type="SFLD" id="SFLDS00001">
    <property type="entry name" value="Enolase"/>
    <property type="match status" value="1"/>
</dbReference>
<proteinExistence type="predicted"/>
<dbReference type="InterPro" id="IPR013341">
    <property type="entry name" value="Mandelate_racemase_N_dom"/>
</dbReference>
<evidence type="ECO:0000259" key="4">
    <source>
        <dbReference type="SMART" id="SM00922"/>
    </source>
</evidence>
<dbReference type="SUPFAM" id="SSF54826">
    <property type="entry name" value="Enolase N-terminal domain-like"/>
    <property type="match status" value="1"/>
</dbReference>
<dbReference type="PROSITE" id="PS00908">
    <property type="entry name" value="MR_MLE_1"/>
    <property type="match status" value="1"/>
</dbReference>
<accession>A0ABP3FJD7</accession>
<sequence>MRARKDRGDTPVERIEAGAYTVPTDAPEGDGTLAWDSTTAVVVEVWGGGLRGLGWTYAPAAAAGVVRELLADVVAGRDALGVPGVHEAMCRAVRNAGRPGIASCAISAVDVALWDLKARLLGLPLADLLGTACPEVPVYGSGGFTTAPDTQLRARVESWVHGLHIPRVKIKIGQDRGRAVGRDLSRVALAREVAGPGAELYVDANGAYARGQALRVGRELAAYGVVWFEEPVSSDDLPGLRLLRDRLDCDVAAGEYGYDLPYFARMTRAGAVDCLQADATRCGGITEWLRVAGLARAQGLELSAHCAPHVHAHPAAAVPNVRHIEWFDDHARLEPLLFEGEGLLDPSGGTVRPGASGAPGLGLALRASAVEEYRVA</sequence>
<dbReference type="Gene3D" id="3.30.390.10">
    <property type="entry name" value="Enolase-like, N-terminal domain"/>
    <property type="match status" value="1"/>
</dbReference>
<name>A0ABP3FJD7_9ACTN</name>
<dbReference type="Pfam" id="PF13378">
    <property type="entry name" value="MR_MLE_C"/>
    <property type="match status" value="1"/>
</dbReference>
<dbReference type="InterPro" id="IPR046945">
    <property type="entry name" value="RHMD-like"/>
</dbReference>
<dbReference type="SFLD" id="SFLDG00179">
    <property type="entry name" value="mandelate_racemase"/>
    <property type="match status" value="1"/>
</dbReference>
<dbReference type="InterPro" id="IPR013342">
    <property type="entry name" value="Mandelate_racemase_C"/>
</dbReference>
<gene>
    <name evidence="5" type="ORF">GCM10010302_64580</name>
</gene>
<dbReference type="EMBL" id="BAAABV010000028">
    <property type="protein sequence ID" value="GAA0316570.1"/>
    <property type="molecule type" value="Genomic_DNA"/>
</dbReference>
<dbReference type="RefSeq" id="WP_344167066.1">
    <property type="nucleotide sequence ID" value="NZ_BAAABV010000028.1"/>
</dbReference>
<dbReference type="PANTHER" id="PTHR13794:SF58">
    <property type="entry name" value="MITOCHONDRIAL ENOLASE SUPERFAMILY MEMBER 1"/>
    <property type="match status" value="1"/>
</dbReference>
<dbReference type="InterPro" id="IPR029065">
    <property type="entry name" value="Enolase_C-like"/>
</dbReference>
<keyword evidence="6" id="KW-1185">Reference proteome</keyword>
<dbReference type="PANTHER" id="PTHR13794">
    <property type="entry name" value="ENOLASE SUPERFAMILY, MANDELATE RACEMASE"/>
    <property type="match status" value="1"/>
</dbReference>
<dbReference type="InterPro" id="IPR029017">
    <property type="entry name" value="Enolase-like_N"/>
</dbReference>
<dbReference type="Proteomes" id="UP001501867">
    <property type="component" value="Unassembled WGS sequence"/>
</dbReference>
<dbReference type="Gene3D" id="3.20.20.120">
    <property type="entry name" value="Enolase-like C-terminal domain"/>
    <property type="match status" value="1"/>
</dbReference>
<keyword evidence="3" id="KW-0460">Magnesium</keyword>
<dbReference type="SMART" id="SM00922">
    <property type="entry name" value="MR_MLE"/>
    <property type="match status" value="1"/>
</dbReference>
<protein>
    <submittedName>
        <fullName evidence="5">Enolase C-terminal domain-like protein</fullName>
    </submittedName>
</protein>
<keyword evidence="2" id="KW-0479">Metal-binding</keyword>